<comment type="caution">
    <text evidence="1">The sequence shown here is derived from an EMBL/GenBank/DDBJ whole genome shotgun (WGS) entry which is preliminary data.</text>
</comment>
<dbReference type="EMBL" id="JAINVV010000004">
    <property type="protein sequence ID" value="MBY8823057.1"/>
    <property type="molecule type" value="Genomic_DNA"/>
</dbReference>
<gene>
    <name evidence="1" type="ORF">K7G82_12195</name>
</gene>
<dbReference type="InterPro" id="IPR007833">
    <property type="entry name" value="Capsule_polysaccharide_synth"/>
</dbReference>
<dbReference type="Pfam" id="PF05159">
    <property type="entry name" value="Capsule_synth"/>
    <property type="match status" value="2"/>
</dbReference>
<dbReference type="CDD" id="cd16439">
    <property type="entry name" value="beta_Kdo_transferase_KpsC_2"/>
    <property type="match status" value="1"/>
</dbReference>
<organism evidence="1 2">
    <name type="scientific">Sphingomonas colocasiae</name>
    <dbReference type="NCBI Taxonomy" id="1848973"/>
    <lineage>
        <taxon>Bacteria</taxon>
        <taxon>Pseudomonadati</taxon>
        <taxon>Pseudomonadota</taxon>
        <taxon>Alphaproteobacteria</taxon>
        <taxon>Sphingomonadales</taxon>
        <taxon>Sphingomonadaceae</taxon>
        <taxon>Sphingomonas</taxon>
    </lineage>
</organism>
<proteinExistence type="predicted"/>
<evidence type="ECO:0000313" key="1">
    <source>
        <dbReference type="EMBL" id="MBY8823057.1"/>
    </source>
</evidence>
<reference evidence="1 2" key="1">
    <citation type="submission" date="2021-08" db="EMBL/GenBank/DDBJ databases">
        <authorList>
            <person name="Tuo L."/>
        </authorList>
    </citation>
    <scope>NUCLEOTIDE SEQUENCE [LARGE SCALE GENOMIC DNA]</scope>
    <source>
        <strain evidence="1 2">JCM 31229</strain>
    </source>
</reference>
<accession>A0ABS7PP19</accession>
<sequence>MGHEAVTAIPSRPLLRAPPFPGSDASVSCALPNDGAAPDDPAALFALVREARVGGRFWADPAQLQHPVETVVRVRRSEEVNAHRQALNAAERCKILWMASSPDRHWTRLFTRLVAADGGYWRDDVDPWSVLEGVRELAAHGDDEWVALARIAGVRVRLLSPGCFGAPDDDDATLDCRAAKALIAATWRNPFTDGPSTIEATIELLATWREILSANRPIAVASGIAWWKRAEIRRFLWHPQRRLRIVSSASRAIATARKAGGAVAIWPSRVSPALIENARRQDVPLVRVEDGFVRSVGLGVDLVPPSSVVVDASGIHFDPSQPSDLESILNGARITQRLLERARALREMIVSAGISKYAAEPGGLARERQPGHRLVLVPGQVEDDMSVLAGGGGLVSNLDLLRRARALEPEAEIWFRPHPDVDAGHRKGRVPDADILGYADRIMRGGGMAPLLNVVDAVHVLTSLTGFEALMRGCEVACHGTPFYAGWGLTRDLGAVPERRARTLTLDALVAGVLILYPRYLDPVTGLPCMPEILVDRITSANVPNRLAWIAPLRRRQGRLMAIFR</sequence>
<protein>
    <submittedName>
        <fullName evidence="1">Beta-3-deoxy-D-manno-oct-2-ulosonic acid transferase</fullName>
    </submittedName>
</protein>
<keyword evidence="1" id="KW-0808">Transferase</keyword>
<name>A0ABS7PP19_9SPHN</name>
<evidence type="ECO:0000313" key="2">
    <source>
        <dbReference type="Proteomes" id="UP000706039"/>
    </source>
</evidence>
<keyword evidence="2" id="KW-1185">Reference proteome</keyword>
<dbReference type="GO" id="GO:0016740">
    <property type="term" value="F:transferase activity"/>
    <property type="evidence" value="ECO:0007669"/>
    <property type="project" value="UniProtKB-KW"/>
</dbReference>
<dbReference type="Proteomes" id="UP000706039">
    <property type="component" value="Unassembled WGS sequence"/>
</dbReference>